<feature type="compositionally biased region" description="Basic and acidic residues" evidence="1">
    <location>
        <begin position="356"/>
        <end position="371"/>
    </location>
</feature>
<keyword evidence="3" id="KW-0012">Acyltransferase</keyword>
<feature type="region of interest" description="Disordered" evidence="1">
    <location>
        <begin position="348"/>
        <end position="371"/>
    </location>
</feature>
<evidence type="ECO:0000313" key="5">
    <source>
        <dbReference type="Proteomes" id="UP000008210"/>
    </source>
</evidence>
<evidence type="ECO:0000256" key="1">
    <source>
        <dbReference type="SAM" id="MobiDB-lite"/>
    </source>
</evidence>
<dbReference type="RefSeq" id="WP_010811132.1">
    <property type="nucleotide sequence ID" value="NC_008314.1"/>
</dbReference>
<evidence type="ECO:0000313" key="4">
    <source>
        <dbReference type="EMBL" id="QCC02772.1"/>
    </source>
</evidence>
<evidence type="ECO:0000313" key="3">
    <source>
        <dbReference type="EMBL" id="CAJ94824.1"/>
    </source>
</evidence>
<reference evidence="4 6" key="2">
    <citation type="submission" date="2019-04" db="EMBL/GenBank/DDBJ databases">
        <title>Long-read de novo sequencing of Cupriavidus necator H16.</title>
        <authorList>
            <person name="Little G.T."/>
            <person name="Ehsaan M."/>
            <person name="Arenas-Lopez C."/>
            <person name="Jawed K."/>
            <person name="Winzer K."/>
            <person name="Kovacs K."/>
            <person name="Malys N."/>
            <person name="Minton N.P."/>
        </authorList>
    </citation>
    <scope>NUCLEOTIDE SEQUENCE [LARGE SCALE GENOMIC DNA]</scope>
    <source>
        <strain evidence="4 6">H16</strain>
    </source>
</reference>
<dbReference type="GO" id="GO:0000271">
    <property type="term" value="P:polysaccharide biosynthetic process"/>
    <property type="evidence" value="ECO:0007669"/>
    <property type="project" value="TreeGrafter"/>
</dbReference>
<dbReference type="Pfam" id="PF01757">
    <property type="entry name" value="Acyl_transf_3"/>
    <property type="match status" value="1"/>
</dbReference>
<accession>Q0K5A0</accession>
<dbReference type="EMBL" id="CP039288">
    <property type="protein sequence ID" value="QCC02772.1"/>
    <property type="molecule type" value="Genomic_DNA"/>
</dbReference>
<dbReference type="AlphaFoldDB" id="Q0K5A0"/>
<keyword evidence="3" id="KW-0808">Transferase</keyword>
<evidence type="ECO:0000259" key="2">
    <source>
        <dbReference type="Pfam" id="PF01757"/>
    </source>
</evidence>
<dbReference type="OrthoDB" id="9814807at2"/>
<reference evidence="3 5" key="1">
    <citation type="journal article" date="2006" name="Nat. Biotechnol.">
        <title>Genome sequence of the bioplastic-producing 'Knallgas' bacterium Ralstonia eutropha H16.</title>
        <authorList>
            <person name="Pohlmann A."/>
            <person name="Fricke W.F."/>
            <person name="Reinecke F."/>
            <person name="Kusian B."/>
            <person name="Liesegang H."/>
            <person name="Cramm R."/>
            <person name="Eitinger T."/>
            <person name="Ewering C."/>
            <person name="Potter M."/>
            <person name="Schwartz E."/>
            <person name="Strittmatter A."/>
            <person name="Voss I."/>
            <person name="Gottschalk G."/>
            <person name="Steinbuechel A."/>
            <person name="Friedrich B."/>
            <person name="Bowien B."/>
        </authorList>
    </citation>
    <scope>NUCLEOTIDE SEQUENCE [LARGE SCALE GENOMIC DNA]</scope>
    <source>
        <strain evidence="5">ATCC 17699 / DSM 428 / KCTC 22496 / NCIMB 10442 / H16 / Stanier 337</strain>
        <strain evidence="3">H16</strain>
    </source>
</reference>
<dbReference type="Proteomes" id="UP000296079">
    <property type="component" value="Chromosome 2"/>
</dbReference>
<sequence length="371" mass="41027">MGQKLSTVQSLRAIAATAVVAYHSAATIRIFGWTPGALSHASEWGWSGVDIFFFISGFVMVATTSGRLRGAQAAKDFMVARLMRIAPMYWILTSLMLAVVWVVPSLKNSEFTAMQIVTSYLFIPYEVKEHGNAYPILYVGWTLVYEMFFYAVFAISICFSERCMRWALPAFFAGLSVLSLTRPTLYIFRFLTSPLLLEFVLGCLVAWLYKFGYRISRRASFSLIAAGVFGFLVLTPGSSMEDRVVFAGIPAALLVSGMVFWESAEGWIGGSWLQGIGDSSYSLYLLQAFTVPAFARLFSAMDKHRVLPGDIACVLLVIATMMVSLLTYRLVEKRIDAKLGKLRQGLRRVPASGSGRPEEPAARPAGRDRGV</sequence>
<protein>
    <submittedName>
        <fullName evidence="3 4">Acyltransferase</fullName>
        <ecNumber evidence="3">2.3.1.-</ecNumber>
    </submittedName>
</protein>
<dbReference type="EC" id="2.3.1.-" evidence="3"/>
<proteinExistence type="predicted"/>
<dbReference type="PANTHER" id="PTHR23028:SF131">
    <property type="entry name" value="BLR2367 PROTEIN"/>
    <property type="match status" value="1"/>
</dbReference>
<keyword evidence="5" id="KW-1185">Reference proteome</keyword>
<gene>
    <name evidence="3" type="ordered locus">H16_B0018</name>
    <name evidence="4" type="ORF">E6A55_19200</name>
</gene>
<dbReference type="EMBL" id="AM260480">
    <property type="protein sequence ID" value="CAJ94824.1"/>
    <property type="molecule type" value="Genomic_DNA"/>
</dbReference>
<dbReference type="Proteomes" id="UP000008210">
    <property type="component" value="Chromosome 2"/>
</dbReference>
<dbReference type="InterPro" id="IPR050879">
    <property type="entry name" value="Acyltransferase_3"/>
</dbReference>
<dbReference type="InterPro" id="IPR002656">
    <property type="entry name" value="Acyl_transf_3_dom"/>
</dbReference>
<dbReference type="GO" id="GO:0016020">
    <property type="term" value="C:membrane"/>
    <property type="evidence" value="ECO:0007669"/>
    <property type="project" value="TreeGrafter"/>
</dbReference>
<dbReference type="STRING" id="381666.H16_B0018"/>
<dbReference type="PANTHER" id="PTHR23028">
    <property type="entry name" value="ACETYLTRANSFERASE"/>
    <property type="match status" value="1"/>
</dbReference>
<name>Q0K5A0_CUPNH</name>
<organism evidence="3 5">
    <name type="scientific">Cupriavidus necator (strain ATCC 17699 / DSM 428 / KCTC 22496 / NCIMB 10442 / H16 / Stanier 337)</name>
    <name type="common">Ralstonia eutropha</name>
    <dbReference type="NCBI Taxonomy" id="381666"/>
    <lineage>
        <taxon>Bacteria</taxon>
        <taxon>Pseudomonadati</taxon>
        <taxon>Pseudomonadota</taxon>
        <taxon>Betaproteobacteria</taxon>
        <taxon>Burkholderiales</taxon>
        <taxon>Burkholderiaceae</taxon>
        <taxon>Cupriavidus</taxon>
    </lineage>
</organism>
<dbReference type="KEGG" id="reh:H16_B0018"/>
<feature type="domain" description="Acyltransferase 3" evidence="2">
    <location>
        <begin position="10"/>
        <end position="328"/>
    </location>
</feature>
<dbReference type="eggNOG" id="COG1835">
    <property type="taxonomic scope" value="Bacteria"/>
</dbReference>
<evidence type="ECO:0000313" key="6">
    <source>
        <dbReference type="Proteomes" id="UP000296079"/>
    </source>
</evidence>
<dbReference type="HOGENOM" id="CLU_005679_2_0_4"/>
<dbReference type="GO" id="GO:0016747">
    <property type="term" value="F:acyltransferase activity, transferring groups other than amino-acyl groups"/>
    <property type="evidence" value="ECO:0007669"/>
    <property type="project" value="InterPro"/>
</dbReference>